<dbReference type="SUPFAM" id="SSF141371">
    <property type="entry name" value="PilZ domain-like"/>
    <property type="match status" value="1"/>
</dbReference>
<comment type="caution">
    <text evidence="2">Lacks conserved residue(s) required for the propagation of feature annotation.</text>
</comment>
<feature type="domain" description="Response regulatory" evidence="3">
    <location>
        <begin position="4"/>
        <end position="119"/>
    </location>
</feature>
<gene>
    <name evidence="4" type="ORF">GSUB_05785</name>
</gene>
<keyword evidence="1" id="KW-0597">Phosphoprotein</keyword>
<dbReference type="InterPro" id="IPR011006">
    <property type="entry name" value="CheY-like_superfamily"/>
</dbReference>
<name>A0A0B5FRH3_9BACT</name>
<dbReference type="KEGG" id="gsb:GSUB_05785"/>
<evidence type="ECO:0000256" key="1">
    <source>
        <dbReference type="ARBA" id="ARBA00022553"/>
    </source>
</evidence>
<protein>
    <recommendedName>
        <fullName evidence="3">Response regulatory domain-containing protein</fullName>
    </recommendedName>
</protein>
<dbReference type="PANTHER" id="PTHR44591:SF3">
    <property type="entry name" value="RESPONSE REGULATORY DOMAIN-CONTAINING PROTEIN"/>
    <property type="match status" value="1"/>
</dbReference>
<dbReference type="InterPro" id="IPR050595">
    <property type="entry name" value="Bact_response_regulator"/>
</dbReference>
<dbReference type="HOGENOM" id="CLU_101334_0_0_7"/>
<dbReference type="RefSeq" id="WP_040199705.1">
    <property type="nucleotide sequence ID" value="NZ_CP010311.1"/>
</dbReference>
<dbReference type="PANTHER" id="PTHR44591">
    <property type="entry name" value="STRESS RESPONSE REGULATOR PROTEIN 1"/>
    <property type="match status" value="1"/>
</dbReference>
<dbReference type="Gene3D" id="2.40.10.220">
    <property type="entry name" value="predicted glycosyltransferase like domains"/>
    <property type="match status" value="1"/>
</dbReference>
<dbReference type="PROSITE" id="PS50110">
    <property type="entry name" value="RESPONSE_REGULATORY"/>
    <property type="match status" value="1"/>
</dbReference>
<dbReference type="OrthoDB" id="5387333at2"/>
<evidence type="ECO:0000256" key="2">
    <source>
        <dbReference type="PROSITE-ProRule" id="PRU00169"/>
    </source>
</evidence>
<dbReference type="STRING" id="483547.GSUB_05785"/>
<dbReference type="AlphaFoldDB" id="A0A0B5FRH3"/>
<accession>A0A0B5FRH3</accession>
<dbReference type="GO" id="GO:0035438">
    <property type="term" value="F:cyclic-di-GMP binding"/>
    <property type="evidence" value="ECO:0007669"/>
    <property type="project" value="InterPro"/>
</dbReference>
<dbReference type="Gene3D" id="3.40.50.2300">
    <property type="match status" value="1"/>
</dbReference>
<evidence type="ECO:0000313" key="5">
    <source>
        <dbReference type="Proteomes" id="UP000035036"/>
    </source>
</evidence>
<dbReference type="GO" id="GO:0000160">
    <property type="term" value="P:phosphorelay signal transduction system"/>
    <property type="evidence" value="ECO:0007669"/>
    <property type="project" value="InterPro"/>
</dbReference>
<dbReference type="InterPro" id="IPR001789">
    <property type="entry name" value="Sig_transdc_resp-reg_receiver"/>
</dbReference>
<sequence>MPKKILFAVSDPHKLGLSRGFYRRDEFKTTLCSDSREAYAIIEEDAPDLAVIEVNLPPWGGDSCCRRVKNDFLLQRTRIILLAPPKIEDEERCRDSGADAILPLTTAPDPLLATVRRLLGLPDPGRLAPRASIELKIRFRHLPHGDFCQGITVNLGTGGLFLQAEALYPRDSLIELVFPDLGKHQGKQATFTARVAWVNHPEWVLKPELPVGMGCEFIDLSLAEMTQLERFVSRHLSETTSAT</sequence>
<proteinExistence type="predicted"/>
<dbReference type="InterPro" id="IPR009875">
    <property type="entry name" value="PilZ_domain"/>
</dbReference>
<evidence type="ECO:0000259" key="3">
    <source>
        <dbReference type="PROSITE" id="PS50110"/>
    </source>
</evidence>
<keyword evidence="5" id="KW-1185">Reference proteome</keyword>
<organism evidence="4 5">
    <name type="scientific">Geoalkalibacter subterraneus</name>
    <dbReference type="NCBI Taxonomy" id="483547"/>
    <lineage>
        <taxon>Bacteria</taxon>
        <taxon>Pseudomonadati</taxon>
        <taxon>Thermodesulfobacteriota</taxon>
        <taxon>Desulfuromonadia</taxon>
        <taxon>Desulfuromonadales</taxon>
        <taxon>Geoalkalibacteraceae</taxon>
        <taxon>Geoalkalibacter</taxon>
    </lineage>
</organism>
<dbReference type="SUPFAM" id="SSF52172">
    <property type="entry name" value="CheY-like"/>
    <property type="match status" value="1"/>
</dbReference>
<dbReference type="Proteomes" id="UP000035036">
    <property type="component" value="Chromosome"/>
</dbReference>
<evidence type="ECO:0000313" key="4">
    <source>
        <dbReference type="EMBL" id="AJF06171.1"/>
    </source>
</evidence>
<dbReference type="SMART" id="SM00448">
    <property type="entry name" value="REC"/>
    <property type="match status" value="1"/>
</dbReference>
<reference evidence="4 5" key="1">
    <citation type="journal article" date="2015" name="Genome Announc.">
        <title>Genomes of Geoalkalibacter ferrihydriticus Z-0531T and Geoalkalibacter subterraneus Red1T, Two Haloalkaliphilic Metal-Reducing Deltaproteobacteria.</title>
        <authorList>
            <person name="Badalamenti J.P."/>
            <person name="Krajmalnik-Brown R."/>
            <person name="Torres C.I."/>
            <person name="Bond D.R."/>
        </authorList>
    </citation>
    <scope>NUCLEOTIDE SEQUENCE [LARGE SCALE GENOMIC DNA]</scope>
    <source>
        <strain evidence="4 5">Red1</strain>
    </source>
</reference>
<dbReference type="EMBL" id="CP010311">
    <property type="protein sequence ID" value="AJF06171.1"/>
    <property type="molecule type" value="Genomic_DNA"/>
</dbReference>
<dbReference type="Pfam" id="PF07238">
    <property type="entry name" value="PilZ"/>
    <property type="match status" value="1"/>
</dbReference>